<dbReference type="EMBL" id="OX451739">
    <property type="protein sequence ID" value="CAI8611365.1"/>
    <property type="molecule type" value="Genomic_DNA"/>
</dbReference>
<sequence>MASSSTSPILLMIIFSMCLLFSYSESTEYIAGDTESSWKVNFPSRDALIDWATRHQFTYSDTVVNEDEDEDDCNTKIHSKLGDMVVTKRPLFLPPLITLPLSPSPAPAPNSSGAAAGRGFIVLLEVSLAMLMFLIWL</sequence>
<evidence type="ECO:0000256" key="1">
    <source>
        <dbReference type="SAM" id="Phobius"/>
    </source>
</evidence>
<protein>
    <submittedName>
        <fullName evidence="3">Early nodulin</fullName>
    </submittedName>
</protein>
<dbReference type="AlphaFoldDB" id="Q9LEF1"/>
<keyword evidence="1" id="KW-0472">Membrane</keyword>
<dbReference type="OrthoDB" id="1937044at2759"/>
<keyword evidence="5" id="KW-1185">Reference proteome</keyword>
<dbReference type="Gramene" id="Vfaba.Hedin2.R1.4g225760.1">
    <property type="protein sequence ID" value="cds:Vfaba.Hedin2.R1.4g225760.1"/>
    <property type="gene ID" value="Vfaba.Hedin2.R1.4g225760"/>
</dbReference>
<dbReference type="EMBL" id="AJ250498">
    <property type="protein sequence ID" value="CAB97368.1"/>
    <property type="molecule type" value="Genomic_DNA"/>
</dbReference>
<keyword evidence="2" id="KW-0732">Signal</keyword>
<feature type="transmembrane region" description="Helical" evidence="1">
    <location>
        <begin position="115"/>
        <end position="136"/>
    </location>
</feature>
<reference evidence="4 5" key="2">
    <citation type="submission" date="2023-01" db="EMBL/GenBank/DDBJ databases">
        <authorList>
            <person name="Kreplak J."/>
        </authorList>
    </citation>
    <scope>NUCLEOTIDE SEQUENCE [LARGE SCALE GENOMIC DNA]</scope>
</reference>
<feature type="signal peptide" evidence="2">
    <location>
        <begin position="1"/>
        <end position="24"/>
    </location>
</feature>
<name>Q9LEF1_VICFA</name>
<reference evidence="3" key="1">
    <citation type="journal article" date="2000" name="Plant Sci.">
        <title>Genomic organization and expression properties of the VfENOD5 gene from broad bean (Vicia faba L.).</title>
        <authorList>
            <person name="Fruhling M."/>
            <person name="Hohnjec N."/>
            <person name="Schroder G."/>
            <person name="Kuster H."/>
            <person name="Puhler A."/>
            <person name="Perlick A.M."/>
        </authorList>
    </citation>
    <scope>NUCLEOTIDE SEQUENCE</scope>
</reference>
<proteinExistence type="predicted"/>
<evidence type="ECO:0000313" key="3">
    <source>
        <dbReference type="EMBL" id="CAB97368.1"/>
    </source>
</evidence>
<accession>Q9LEF1</accession>
<evidence type="ECO:0000313" key="4">
    <source>
        <dbReference type="EMBL" id="CAI8611365.1"/>
    </source>
</evidence>
<keyword evidence="1" id="KW-0812">Transmembrane</keyword>
<gene>
    <name evidence="3" type="primary">ENOD5</name>
    <name evidence="4" type="ORF">VFH_IV225760</name>
</gene>
<evidence type="ECO:0000313" key="5">
    <source>
        <dbReference type="Proteomes" id="UP001157006"/>
    </source>
</evidence>
<dbReference type="Proteomes" id="UP001157006">
    <property type="component" value="Chromosome 4"/>
</dbReference>
<evidence type="ECO:0000256" key="2">
    <source>
        <dbReference type="SAM" id="SignalP"/>
    </source>
</evidence>
<organism evidence="3">
    <name type="scientific">Vicia faba</name>
    <name type="common">Broad bean</name>
    <name type="synonym">Faba vulgaris</name>
    <dbReference type="NCBI Taxonomy" id="3906"/>
    <lineage>
        <taxon>Eukaryota</taxon>
        <taxon>Viridiplantae</taxon>
        <taxon>Streptophyta</taxon>
        <taxon>Embryophyta</taxon>
        <taxon>Tracheophyta</taxon>
        <taxon>Spermatophyta</taxon>
        <taxon>Magnoliopsida</taxon>
        <taxon>eudicotyledons</taxon>
        <taxon>Gunneridae</taxon>
        <taxon>Pentapetalae</taxon>
        <taxon>rosids</taxon>
        <taxon>fabids</taxon>
        <taxon>Fabales</taxon>
        <taxon>Fabaceae</taxon>
        <taxon>Papilionoideae</taxon>
        <taxon>50 kb inversion clade</taxon>
        <taxon>NPAAA clade</taxon>
        <taxon>Hologalegina</taxon>
        <taxon>IRL clade</taxon>
        <taxon>Fabeae</taxon>
        <taxon>Vicia</taxon>
    </lineage>
</organism>
<feature type="chain" id="PRO_5044738203" evidence="2">
    <location>
        <begin position="25"/>
        <end position="137"/>
    </location>
</feature>
<keyword evidence="1" id="KW-1133">Transmembrane helix</keyword>